<dbReference type="PANTHER" id="PTHR42928">
    <property type="entry name" value="TRICARBOXYLATE-BINDING PROTEIN"/>
    <property type="match status" value="1"/>
</dbReference>
<gene>
    <name evidence="3" type="ORF">R9Z33_08280</name>
</gene>
<dbReference type="EMBL" id="CP137852">
    <property type="protein sequence ID" value="WPB86863.1"/>
    <property type="molecule type" value="Genomic_DNA"/>
</dbReference>
<feature type="signal peptide" evidence="2">
    <location>
        <begin position="1"/>
        <end position="23"/>
    </location>
</feature>
<evidence type="ECO:0000313" key="3">
    <source>
        <dbReference type="EMBL" id="WPB86863.1"/>
    </source>
</evidence>
<keyword evidence="4" id="KW-1185">Reference proteome</keyword>
<dbReference type="Gene3D" id="3.40.190.150">
    <property type="entry name" value="Bordetella uptake gene, domain 1"/>
    <property type="match status" value="1"/>
</dbReference>
<dbReference type="PIRSF" id="PIRSF017082">
    <property type="entry name" value="YflP"/>
    <property type="match status" value="1"/>
</dbReference>
<name>A0ABZ0PM93_9PROT</name>
<dbReference type="Proteomes" id="UP001305521">
    <property type="component" value="Chromosome"/>
</dbReference>
<evidence type="ECO:0000256" key="1">
    <source>
        <dbReference type="ARBA" id="ARBA00006987"/>
    </source>
</evidence>
<feature type="chain" id="PRO_5047235434" evidence="2">
    <location>
        <begin position="24"/>
        <end position="322"/>
    </location>
</feature>
<organism evidence="3 4">
    <name type="scientific">Sediminicoccus rosea</name>
    <dbReference type="NCBI Taxonomy" id="1225128"/>
    <lineage>
        <taxon>Bacteria</taxon>
        <taxon>Pseudomonadati</taxon>
        <taxon>Pseudomonadota</taxon>
        <taxon>Alphaproteobacteria</taxon>
        <taxon>Acetobacterales</taxon>
        <taxon>Roseomonadaceae</taxon>
        <taxon>Sediminicoccus</taxon>
    </lineage>
</organism>
<evidence type="ECO:0000313" key="4">
    <source>
        <dbReference type="Proteomes" id="UP001305521"/>
    </source>
</evidence>
<dbReference type="InterPro" id="IPR005064">
    <property type="entry name" value="BUG"/>
</dbReference>
<proteinExistence type="inferred from homology"/>
<evidence type="ECO:0000256" key="2">
    <source>
        <dbReference type="SAM" id="SignalP"/>
    </source>
</evidence>
<sequence length="322" mass="33905">MFGRRTGLGVMGALLAAPALAQAWPTRPIRLIVPDTPGTGNDTTARLVAPLLEAALGQPWVVENRPGAGGRIGVEAAFRAAPDGTTFLLGNAGSNGINAAIYRDLPYDLLTAFDPVSLLVVGPNTLFVNPRQIPVNSVAELIAWVRARPGQLSYASAGIGSSAHMSMALFLNRTGLDIQHVPYRGAAGLAQAVVTGEAPVAFANLVNIMPQARSGEVRLLAVTSRTRDPGLPEIPSMEEAGLPGFETLAWNALFAPRGTPGGIRERLGRELAKLREDATLAERIRLLGGALVVSTPAELRARVTADIGQWRRLAEAANIQAQ</sequence>
<dbReference type="PANTHER" id="PTHR42928:SF5">
    <property type="entry name" value="BLR1237 PROTEIN"/>
    <property type="match status" value="1"/>
</dbReference>
<dbReference type="InterPro" id="IPR042100">
    <property type="entry name" value="Bug_dom1"/>
</dbReference>
<dbReference type="Pfam" id="PF03401">
    <property type="entry name" value="TctC"/>
    <property type="match status" value="1"/>
</dbReference>
<dbReference type="CDD" id="cd13578">
    <property type="entry name" value="PBP2_Bug27"/>
    <property type="match status" value="1"/>
</dbReference>
<reference evidence="3 4" key="1">
    <citation type="submission" date="2023-11" db="EMBL/GenBank/DDBJ databases">
        <title>Arctic aerobic anoxygenic photoheterotroph Sediminicoccus rosea KRV36 adapts its photosynthesis to long days of polar summer.</title>
        <authorList>
            <person name="Tomasch J."/>
            <person name="Kopejtka K."/>
            <person name="Bily T."/>
            <person name="Gardiner A.T."/>
            <person name="Gardian Z."/>
            <person name="Shivaramu S."/>
            <person name="Koblizek M."/>
            <person name="Engelhardt F."/>
            <person name="Kaftan D."/>
        </authorList>
    </citation>
    <scope>NUCLEOTIDE SEQUENCE [LARGE SCALE GENOMIC DNA]</scope>
    <source>
        <strain evidence="3 4">R-30</strain>
    </source>
</reference>
<accession>A0ABZ0PM93</accession>
<keyword evidence="2" id="KW-0732">Signal</keyword>
<dbReference type="RefSeq" id="WP_318650819.1">
    <property type="nucleotide sequence ID" value="NZ_CP137852.1"/>
</dbReference>
<protein>
    <submittedName>
        <fullName evidence="3">Tripartite tricarboxylate transporter substrate binding protein</fullName>
    </submittedName>
</protein>
<dbReference type="SUPFAM" id="SSF53850">
    <property type="entry name" value="Periplasmic binding protein-like II"/>
    <property type="match status" value="1"/>
</dbReference>
<comment type="similarity">
    <text evidence="1">Belongs to the UPF0065 (bug) family.</text>
</comment>
<dbReference type="Gene3D" id="3.40.190.10">
    <property type="entry name" value="Periplasmic binding protein-like II"/>
    <property type="match status" value="1"/>
</dbReference>